<sequence length="1138" mass="129442">MEHQLKTGEGIKSQAVVKYAALEPPAKFLQLQPKTDLKLPPANWLRGDPKIQNMASGKVNHDDFPSFNMANGSPELIGENVDVVSDSKNIKKLLKIPYSKGNHISMMVHRVGKTLLLDEFDIHRHLLRKQQDDWRWLRKFYYETILQNMSQDKEKWINKKNRSRDVLQNRNMLSKFLYYSIGEDAEFSLEADPSSVSQNDHQSMNQTKQAIPEPEKPQQGSSYYQRELLWNFEDIRMLLGTDLPIFGGGTHPCVSLRLQDNSKPINVLTGIDYWLDNLMCNVPEIAMCYHLNGIVEGYELLKTADIPNIEGSKFSPNVIKDVAQNILSFLKTNATQEGHTYWLFKGSNDDVVKLYDLTTLCADNMDGPTDNPFSIPVGILLYRVARNLSKTSGKKKSGTIRTLLKNCLMLLDKEEHAQVVTSANYLMSDLYVPDDISSVESDVSSESEDEEYVEQEQDQAEEEDESCRKSTTSVEVQALCLAEKIKEPGSQLQRYPAVCGNKEDRCREALKHILAGLQCLDTSATKCTTHIEPEEQAKCNPYEAIPMHYEPINKMTVKSKDDPDGARLANHRGSSVDNEISTRAGHEDLSSHAVSKLHLLSLPHNSWHTLSKFLLLKKAVLAYYGVVDSKLAIHEYGQAMKYLKISLKCLETMRVLLPAKFTENSKLLGEILASAADIRLMLIHSSDIKGHIEDMDNVTDIDLAILESAEKELTEFEYMWVCEVSSDVERSLVRCAMCYELALQYVHVRDKDAWRNIQKRFGNVHNELGVFYMNQASNCADNAAKVIELCKQGGCCFRQGIEAFELIRDKTNTALLYSNYGRLMRLCAKSSVKQIDDGSREEFSQQEKHYYLQAADHYKKALSVLERRGAQHAEIWDSVTWELSTVYFNMATLMQDHAPLSHMAKDQVEKEVTELMTKALKYCDVNSEQSRQIMCQYRAASIHHRLASLYHNAFRAHNDSIKKKHLRQLAELHYGKTSAYFKYVDTPCELLRVQLERVALEEYQLTGLTNVSTKQKLLLVMLGYIIDSRGSIDSIHKQLSDKHTAQPEFEGYVGETEKLLGILESRLQFVLLNLVKNSAANAKKNKSDGVHKDDYKAMYAVALKQASQNSTLQDKCFHLLGVLYKLQEMYQKLECSAS</sequence>
<dbReference type="Proteomes" id="UP000749559">
    <property type="component" value="Unassembled WGS sequence"/>
</dbReference>
<reference evidence="4" key="1">
    <citation type="submission" date="2022-03" db="EMBL/GenBank/DDBJ databases">
        <authorList>
            <person name="Martin C."/>
        </authorList>
    </citation>
    <scope>NUCLEOTIDE SEQUENCE</scope>
</reference>
<dbReference type="Pfam" id="PF23788">
    <property type="entry name" value="EDRF1_N"/>
    <property type="match status" value="2"/>
</dbReference>
<feature type="compositionally biased region" description="Polar residues" evidence="1">
    <location>
        <begin position="194"/>
        <end position="209"/>
    </location>
</feature>
<dbReference type="Pfam" id="PF23723">
    <property type="entry name" value="TPR_EDRF1"/>
    <property type="match status" value="1"/>
</dbReference>
<dbReference type="OrthoDB" id="419432at2759"/>
<evidence type="ECO:0000256" key="1">
    <source>
        <dbReference type="SAM" id="MobiDB-lite"/>
    </source>
</evidence>
<accession>A0A8S4NQG3</accession>
<evidence type="ECO:0000313" key="5">
    <source>
        <dbReference type="Proteomes" id="UP000749559"/>
    </source>
</evidence>
<organism evidence="4 5">
    <name type="scientific">Owenia fusiformis</name>
    <name type="common">Polychaete worm</name>
    <dbReference type="NCBI Taxonomy" id="6347"/>
    <lineage>
        <taxon>Eukaryota</taxon>
        <taxon>Metazoa</taxon>
        <taxon>Spiralia</taxon>
        <taxon>Lophotrochozoa</taxon>
        <taxon>Annelida</taxon>
        <taxon>Polychaeta</taxon>
        <taxon>Sedentaria</taxon>
        <taxon>Canalipalpata</taxon>
        <taxon>Sabellida</taxon>
        <taxon>Oweniida</taxon>
        <taxon>Oweniidae</taxon>
        <taxon>Owenia</taxon>
    </lineage>
</organism>
<proteinExistence type="predicted"/>
<dbReference type="PANTHER" id="PTHR15000:SF1">
    <property type="entry name" value="ERYTHROID DIFFERENTIATION-RELATED FACTOR 1"/>
    <property type="match status" value="1"/>
</dbReference>
<evidence type="ECO:0008006" key="6">
    <source>
        <dbReference type="Google" id="ProtNLM"/>
    </source>
</evidence>
<dbReference type="EMBL" id="CAIIXF020000005">
    <property type="protein sequence ID" value="CAH1782614.1"/>
    <property type="molecule type" value="Genomic_DNA"/>
</dbReference>
<feature type="region of interest" description="Disordered" evidence="1">
    <location>
        <begin position="191"/>
        <end position="219"/>
    </location>
</feature>
<feature type="domain" description="EDRF1 N-terminal" evidence="3">
    <location>
        <begin position="219"/>
        <end position="473"/>
    </location>
</feature>
<evidence type="ECO:0000259" key="2">
    <source>
        <dbReference type="Pfam" id="PF23723"/>
    </source>
</evidence>
<gene>
    <name evidence="4" type="ORF">OFUS_LOCUS9046</name>
</gene>
<evidence type="ECO:0000259" key="3">
    <source>
        <dbReference type="Pfam" id="PF23788"/>
    </source>
</evidence>
<name>A0A8S4NQG3_OWEFU</name>
<dbReference type="PANTHER" id="PTHR15000">
    <property type="entry name" value="ERYTHROID DIFFERENTIATION-RELATED FACTOR 1"/>
    <property type="match status" value="1"/>
</dbReference>
<comment type="caution">
    <text evidence="4">The sequence shown here is derived from an EMBL/GenBank/DDBJ whole genome shotgun (WGS) entry which is preliminary data.</text>
</comment>
<dbReference type="InterPro" id="IPR056582">
    <property type="entry name" value="EDRF1_N"/>
</dbReference>
<feature type="domain" description="EDRF1 TPR repeats region" evidence="2">
    <location>
        <begin position="758"/>
        <end position="1128"/>
    </location>
</feature>
<feature type="domain" description="EDRF1 N-terminal" evidence="3">
    <location>
        <begin position="11"/>
        <end position="205"/>
    </location>
</feature>
<dbReference type="GO" id="GO:0045893">
    <property type="term" value="P:positive regulation of DNA-templated transcription"/>
    <property type="evidence" value="ECO:0007669"/>
    <property type="project" value="TreeGrafter"/>
</dbReference>
<dbReference type="InterPro" id="IPR056583">
    <property type="entry name" value="EDRF1_TPR"/>
</dbReference>
<evidence type="ECO:0000313" key="4">
    <source>
        <dbReference type="EMBL" id="CAH1782614.1"/>
    </source>
</evidence>
<dbReference type="AlphaFoldDB" id="A0A8S4NQG3"/>
<keyword evidence="5" id="KW-1185">Reference proteome</keyword>
<feature type="region of interest" description="Disordered" evidence="1">
    <location>
        <begin position="438"/>
        <end position="468"/>
    </location>
</feature>
<feature type="compositionally biased region" description="Acidic residues" evidence="1">
    <location>
        <begin position="443"/>
        <end position="465"/>
    </location>
</feature>
<protein>
    <recommendedName>
        <fullName evidence="6">Erythroid differentiation-related factor 1</fullName>
    </recommendedName>
</protein>